<feature type="domain" description="DSBA-like thioredoxin" evidence="2">
    <location>
        <begin position="3"/>
        <end position="205"/>
    </location>
</feature>
<reference evidence="4" key="1">
    <citation type="journal article" date="2019" name="Int. J. Syst. Evol. Microbiol.">
        <title>The Global Catalogue of Microorganisms (GCM) 10K type strain sequencing project: providing services to taxonomists for standard genome sequencing and annotation.</title>
        <authorList>
            <consortium name="The Broad Institute Genomics Platform"/>
            <consortium name="The Broad Institute Genome Sequencing Center for Infectious Disease"/>
            <person name="Wu L."/>
            <person name="Ma J."/>
        </authorList>
    </citation>
    <scope>NUCLEOTIDE SEQUENCE [LARGE SCALE GENOMIC DNA]</scope>
    <source>
        <strain evidence="4">CCUG 53270</strain>
    </source>
</reference>
<sequence>MKVEVWSDIMCPFCYIGKRRFEAGLEQFAHKEEVEIVYRSFELDPSSPRHSSQNVHEMLASKYGMSVEQAKGMNADVGKQAKAVGLDFAFDTMILTNTFDAHRLIQFAAEHGKGKEAAELLFKAYFTDSLHVGEHETLIEIAGQAGLSREEAAAMLASNQYSDEVRADEEEARRLGVNGVPFYVINRKYGVSGAQPSETFLQVLQQVWEEEQPLQMIQGESGQACSDGVCSPGDPDQDRK</sequence>
<dbReference type="InterPro" id="IPR001853">
    <property type="entry name" value="DSBA-like_thioredoxin_dom"/>
</dbReference>
<proteinExistence type="predicted"/>
<dbReference type="Proteomes" id="UP001597180">
    <property type="component" value="Unassembled WGS sequence"/>
</dbReference>
<dbReference type="SUPFAM" id="SSF52833">
    <property type="entry name" value="Thioredoxin-like"/>
    <property type="match status" value="1"/>
</dbReference>
<comment type="caution">
    <text evidence="3">The sequence shown here is derived from an EMBL/GenBank/DDBJ whole genome shotgun (WGS) entry which is preliminary data.</text>
</comment>
<feature type="region of interest" description="Disordered" evidence="1">
    <location>
        <begin position="218"/>
        <end position="240"/>
    </location>
</feature>
<dbReference type="Gene3D" id="3.40.30.10">
    <property type="entry name" value="Glutaredoxin"/>
    <property type="match status" value="1"/>
</dbReference>
<organism evidence="3 4">
    <name type="scientific">Paenibacillus vulneris</name>
    <dbReference type="NCBI Taxonomy" id="1133364"/>
    <lineage>
        <taxon>Bacteria</taxon>
        <taxon>Bacillati</taxon>
        <taxon>Bacillota</taxon>
        <taxon>Bacilli</taxon>
        <taxon>Bacillales</taxon>
        <taxon>Paenibacillaceae</taxon>
        <taxon>Paenibacillus</taxon>
    </lineage>
</organism>
<dbReference type="Pfam" id="PF01323">
    <property type="entry name" value="DSBA"/>
    <property type="match status" value="1"/>
</dbReference>
<dbReference type="PANTHER" id="PTHR13887">
    <property type="entry name" value="GLUTATHIONE S-TRANSFERASE KAPPA"/>
    <property type="match status" value="1"/>
</dbReference>
<evidence type="ECO:0000313" key="4">
    <source>
        <dbReference type="Proteomes" id="UP001597180"/>
    </source>
</evidence>
<dbReference type="CDD" id="cd03024">
    <property type="entry name" value="DsbA_FrnE"/>
    <property type="match status" value="1"/>
</dbReference>
<dbReference type="RefSeq" id="WP_345589461.1">
    <property type="nucleotide sequence ID" value="NZ_BAABJG010000018.1"/>
</dbReference>
<accession>A0ABW3URN8</accession>
<dbReference type="PANTHER" id="PTHR13887:SF41">
    <property type="entry name" value="THIOREDOXIN SUPERFAMILY PROTEIN"/>
    <property type="match status" value="1"/>
</dbReference>
<dbReference type="InterPro" id="IPR036249">
    <property type="entry name" value="Thioredoxin-like_sf"/>
</dbReference>
<evidence type="ECO:0000256" key="1">
    <source>
        <dbReference type="SAM" id="MobiDB-lite"/>
    </source>
</evidence>
<dbReference type="EMBL" id="JBHTLU010000023">
    <property type="protein sequence ID" value="MFD1222295.1"/>
    <property type="molecule type" value="Genomic_DNA"/>
</dbReference>
<name>A0ABW3URN8_9BACL</name>
<keyword evidence="4" id="KW-1185">Reference proteome</keyword>
<evidence type="ECO:0000313" key="3">
    <source>
        <dbReference type="EMBL" id="MFD1222295.1"/>
    </source>
</evidence>
<evidence type="ECO:0000259" key="2">
    <source>
        <dbReference type="Pfam" id="PF01323"/>
    </source>
</evidence>
<protein>
    <submittedName>
        <fullName evidence="3">DsbA family oxidoreductase</fullName>
    </submittedName>
</protein>
<gene>
    <name evidence="3" type="ORF">ACFQ4B_19415</name>
</gene>